<reference evidence="2" key="1">
    <citation type="submission" date="2020-10" db="EMBL/GenBank/DDBJ databases">
        <authorList>
            <person name="Gilroy R."/>
        </authorList>
    </citation>
    <scope>NUCLEOTIDE SEQUENCE</scope>
    <source>
        <strain evidence="2">ChiW16-3235</strain>
    </source>
</reference>
<evidence type="ECO:0000313" key="2">
    <source>
        <dbReference type="EMBL" id="HIR66619.1"/>
    </source>
</evidence>
<dbReference type="Pfam" id="PF13443">
    <property type="entry name" value="HTH_26"/>
    <property type="match status" value="1"/>
</dbReference>
<dbReference type="GO" id="GO:0003677">
    <property type="term" value="F:DNA binding"/>
    <property type="evidence" value="ECO:0007669"/>
    <property type="project" value="InterPro"/>
</dbReference>
<dbReference type="Gene3D" id="1.10.260.40">
    <property type="entry name" value="lambda repressor-like DNA-binding domains"/>
    <property type="match status" value="1"/>
</dbReference>
<dbReference type="AlphaFoldDB" id="A0A9D1J8F0"/>
<accession>A0A9D1J8F0</accession>
<evidence type="ECO:0000313" key="3">
    <source>
        <dbReference type="Proteomes" id="UP000823913"/>
    </source>
</evidence>
<protein>
    <submittedName>
        <fullName evidence="2">Helix-turn-helix transcriptional regulator</fullName>
    </submittedName>
</protein>
<dbReference type="PROSITE" id="PS50943">
    <property type="entry name" value="HTH_CROC1"/>
    <property type="match status" value="1"/>
</dbReference>
<name>A0A9D1J8F0_9FIRM</name>
<dbReference type="CDD" id="cd00093">
    <property type="entry name" value="HTH_XRE"/>
    <property type="match status" value="1"/>
</dbReference>
<feature type="domain" description="HTH cro/C1-type" evidence="1">
    <location>
        <begin position="2"/>
        <end position="55"/>
    </location>
</feature>
<organism evidence="2 3">
    <name type="scientific">Candidatus Coproplasma avicola</name>
    <dbReference type="NCBI Taxonomy" id="2840744"/>
    <lineage>
        <taxon>Bacteria</taxon>
        <taxon>Bacillati</taxon>
        <taxon>Bacillota</taxon>
        <taxon>Clostridia</taxon>
        <taxon>Eubacteriales</taxon>
        <taxon>Candidatus Coproplasma</taxon>
    </lineage>
</organism>
<reference evidence="2" key="2">
    <citation type="journal article" date="2021" name="PeerJ">
        <title>Extensive microbial diversity within the chicken gut microbiome revealed by metagenomics and culture.</title>
        <authorList>
            <person name="Gilroy R."/>
            <person name="Ravi A."/>
            <person name="Getino M."/>
            <person name="Pursley I."/>
            <person name="Horton D.L."/>
            <person name="Alikhan N.F."/>
            <person name="Baker D."/>
            <person name="Gharbi K."/>
            <person name="Hall N."/>
            <person name="Watson M."/>
            <person name="Adriaenssens E.M."/>
            <person name="Foster-Nyarko E."/>
            <person name="Jarju S."/>
            <person name="Secka A."/>
            <person name="Antonio M."/>
            <person name="Oren A."/>
            <person name="Chaudhuri R.R."/>
            <person name="La Ragione R."/>
            <person name="Hildebrand F."/>
            <person name="Pallen M.J."/>
        </authorList>
    </citation>
    <scope>NUCLEOTIDE SEQUENCE</scope>
    <source>
        <strain evidence="2">ChiW16-3235</strain>
    </source>
</reference>
<comment type="caution">
    <text evidence="2">The sequence shown here is derived from an EMBL/GenBank/DDBJ whole genome shotgun (WGS) entry which is preliminary data.</text>
</comment>
<dbReference type="InterPro" id="IPR001387">
    <property type="entry name" value="Cro/C1-type_HTH"/>
</dbReference>
<gene>
    <name evidence="2" type="ORF">IAB94_01065</name>
</gene>
<dbReference type="EMBL" id="DVHK01000022">
    <property type="protein sequence ID" value="HIR66619.1"/>
    <property type="molecule type" value="Genomic_DNA"/>
</dbReference>
<sequence>MELCKERNWSLYKLAREAGIPEATVYGWFNENYFTPSRSSIEDICRAFEISVAAFYNDVDLDKLTPQQIELLNLFEKVPDSKKTVILDIVRSFID</sequence>
<evidence type="ECO:0000259" key="1">
    <source>
        <dbReference type="PROSITE" id="PS50943"/>
    </source>
</evidence>
<dbReference type="SMART" id="SM00530">
    <property type="entry name" value="HTH_XRE"/>
    <property type="match status" value="1"/>
</dbReference>
<dbReference type="InterPro" id="IPR010982">
    <property type="entry name" value="Lambda_DNA-bd_dom_sf"/>
</dbReference>
<proteinExistence type="predicted"/>
<dbReference type="SUPFAM" id="SSF47413">
    <property type="entry name" value="lambda repressor-like DNA-binding domains"/>
    <property type="match status" value="1"/>
</dbReference>
<dbReference type="Proteomes" id="UP000823913">
    <property type="component" value="Unassembled WGS sequence"/>
</dbReference>